<sequence length="244" mass="28020">MCRNESLEDLTNDDYIVLCVFVTNLLLRVKKQRVFFDQLNKGMAEWLQNMGLRPEDVKNFEVLEKEDIDKQHIEFTHEHVFEMAKRFHDKPIALLKAPNGSHLIIGDNPVAMYNHWPQGLRGDKGISVPGVEIQVPISNKLCLSFICPLLYSDLEENLDFLAKRRAQNLPIDNIDTSYAEILISSIREGEAMELSSENVKFTNSLQISGSLNYIYSDKNDFRLAEEMLKKNPDLADGKVMWMGI</sequence>
<keyword evidence="2" id="KW-1185">Reference proteome</keyword>
<comment type="caution">
    <text evidence="1">The sequence shown here is derived from an EMBL/GenBank/DDBJ whole genome shotgun (WGS) entry which is preliminary data.</text>
</comment>
<proteinExistence type="predicted"/>
<organism evidence="1 2">
    <name type="scientific">Vreelandella piezotolerans</name>
    <dbReference type="NCBI Taxonomy" id="2609667"/>
    <lineage>
        <taxon>Bacteria</taxon>
        <taxon>Pseudomonadati</taxon>
        <taxon>Pseudomonadota</taxon>
        <taxon>Gammaproteobacteria</taxon>
        <taxon>Oceanospirillales</taxon>
        <taxon>Halomonadaceae</taxon>
        <taxon>Vreelandella</taxon>
    </lineage>
</organism>
<dbReference type="Pfam" id="PF14022">
    <property type="entry name" value="DUF4238"/>
    <property type="match status" value="1"/>
</dbReference>
<accession>A0ABQ6XD50</accession>
<name>A0ABQ6XD50_9GAMM</name>
<gene>
    <name evidence="1" type="ORF">F1978_01205</name>
</gene>
<dbReference type="Proteomes" id="UP000466130">
    <property type="component" value="Unassembled WGS sequence"/>
</dbReference>
<dbReference type="RefSeq" id="WP_153842259.1">
    <property type="nucleotide sequence ID" value="NZ_CP048602.1"/>
</dbReference>
<evidence type="ECO:0000313" key="1">
    <source>
        <dbReference type="EMBL" id="KAE8439905.1"/>
    </source>
</evidence>
<protein>
    <submittedName>
        <fullName evidence="1">DUF4238 domain-containing protein</fullName>
    </submittedName>
</protein>
<dbReference type="InterPro" id="IPR025332">
    <property type="entry name" value="DUF4238"/>
</dbReference>
<evidence type="ECO:0000313" key="2">
    <source>
        <dbReference type="Proteomes" id="UP000466130"/>
    </source>
</evidence>
<reference evidence="1 2" key="1">
    <citation type="submission" date="2019-09" db="EMBL/GenBank/DDBJ databases">
        <title>The Halomonas whole genome shotgun (WGS).</title>
        <authorList>
            <person name="Xie Z."/>
        </authorList>
    </citation>
    <scope>NUCLEOTIDE SEQUENCE [LARGE SCALE GENOMIC DNA]</scope>
    <source>
        <strain evidence="1 2">NBT06E8</strain>
    </source>
</reference>
<dbReference type="EMBL" id="VWRT01000001">
    <property type="protein sequence ID" value="KAE8439905.1"/>
    <property type="molecule type" value="Genomic_DNA"/>
</dbReference>